<keyword evidence="2" id="KW-0732">Signal</keyword>
<feature type="region of interest" description="Disordered" evidence="1">
    <location>
        <begin position="52"/>
        <end position="132"/>
    </location>
</feature>
<evidence type="ECO:0000313" key="4">
    <source>
        <dbReference type="Proteomes" id="UP000813444"/>
    </source>
</evidence>
<feature type="compositionally biased region" description="Low complexity" evidence="1">
    <location>
        <begin position="95"/>
        <end position="107"/>
    </location>
</feature>
<dbReference type="Proteomes" id="UP000813444">
    <property type="component" value="Unassembled WGS sequence"/>
</dbReference>
<evidence type="ECO:0000256" key="2">
    <source>
        <dbReference type="SAM" id="SignalP"/>
    </source>
</evidence>
<keyword evidence="4" id="KW-1185">Reference proteome</keyword>
<proteinExistence type="predicted"/>
<gene>
    <name evidence="3" type="ORF">B0I35DRAFT_427160</name>
</gene>
<evidence type="ECO:0000313" key="3">
    <source>
        <dbReference type="EMBL" id="KAH7323123.1"/>
    </source>
</evidence>
<protein>
    <submittedName>
        <fullName evidence="3">Uncharacterized protein</fullName>
    </submittedName>
</protein>
<feature type="signal peptide" evidence="2">
    <location>
        <begin position="1"/>
        <end position="21"/>
    </location>
</feature>
<evidence type="ECO:0000256" key="1">
    <source>
        <dbReference type="SAM" id="MobiDB-lite"/>
    </source>
</evidence>
<dbReference type="AlphaFoldDB" id="A0A8K0SUH5"/>
<accession>A0A8K0SUH5</accession>
<feature type="compositionally biased region" description="Low complexity" evidence="1">
    <location>
        <begin position="58"/>
        <end position="69"/>
    </location>
</feature>
<name>A0A8K0SUH5_9HYPO</name>
<organism evidence="3 4">
    <name type="scientific">Stachybotrys elegans</name>
    <dbReference type="NCBI Taxonomy" id="80388"/>
    <lineage>
        <taxon>Eukaryota</taxon>
        <taxon>Fungi</taxon>
        <taxon>Dikarya</taxon>
        <taxon>Ascomycota</taxon>
        <taxon>Pezizomycotina</taxon>
        <taxon>Sordariomycetes</taxon>
        <taxon>Hypocreomycetidae</taxon>
        <taxon>Hypocreales</taxon>
        <taxon>Stachybotryaceae</taxon>
        <taxon>Stachybotrys</taxon>
    </lineage>
</organism>
<feature type="chain" id="PRO_5035433156" evidence="2">
    <location>
        <begin position="22"/>
        <end position="161"/>
    </location>
</feature>
<feature type="compositionally biased region" description="Low complexity" evidence="1">
    <location>
        <begin position="76"/>
        <end position="85"/>
    </location>
</feature>
<sequence>MCPTPLTCLMSLLLLSSPLRSPPWKSPTCLLPALSSLLRFLPRMCPLSRFPRPLQRKSPSQLPASQSPLLHPPLTSPFCPSLLPASPSPTPSPCPARLAHPARPSAQRPRRRSFPFPRRPSPHPTARCLPHHPSTLPIVSMAQLSWRRLLLPLPSFLCKWG</sequence>
<dbReference type="EMBL" id="JAGPNK010000004">
    <property type="protein sequence ID" value="KAH7323123.1"/>
    <property type="molecule type" value="Genomic_DNA"/>
</dbReference>
<reference evidence="3" key="1">
    <citation type="journal article" date="2021" name="Nat. Commun.">
        <title>Genetic determinants of endophytism in the Arabidopsis root mycobiome.</title>
        <authorList>
            <person name="Mesny F."/>
            <person name="Miyauchi S."/>
            <person name="Thiergart T."/>
            <person name="Pickel B."/>
            <person name="Atanasova L."/>
            <person name="Karlsson M."/>
            <person name="Huettel B."/>
            <person name="Barry K.W."/>
            <person name="Haridas S."/>
            <person name="Chen C."/>
            <person name="Bauer D."/>
            <person name="Andreopoulos W."/>
            <person name="Pangilinan J."/>
            <person name="LaButti K."/>
            <person name="Riley R."/>
            <person name="Lipzen A."/>
            <person name="Clum A."/>
            <person name="Drula E."/>
            <person name="Henrissat B."/>
            <person name="Kohler A."/>
            <person name="Grigoriev I.V."/>
            <person name="Martin F.M."/>
            <person name="Hacquard S."/>
        </authorList>
    </citation>
    <scope>NUCLEOTIDE SEQUENCE</scope>
    <source>
        <strain evidence="3">MPI-CAGE-CH-0235</strain>
    </source>
</reference>
<comment type="caution">
    <text evidence="3">The sequence shown here is derived from an EMBL/GenBank/DDBJ whole genome shotgun (WGS) entry which is preliminary data.</text>
</comment>